<dbReference type="GO" id="GO:0031720">
    <property type="term" value="F:haptoglobin binding"/>
    <property type="evidence" value="ECO:0007669"/>
    <property type="project" value="TreeGrafter"/>
</dbReference>
<evidence type="ECO:0000313" key="10">
    <source>
        <dbReference type="Proteomes" id="UP001181693"/>
    </source>
</evidence>
<gene>
    <name evidence="9" type="ORF">GDO54_011865</name>
</gene>
<keyword evidence="2 7" id="KW-0813">Transport</keyword>
<evidence type="ECO:0000256" key="4">
    <source>
        <dbReference type="ARBA" id="ARBA00022621"/>
    </source>
</evidence>
<keyword evidence="3 7" id="KW-0349">Heme</keyword>
<dbReference type="GO" id="GO:0019825">
    <property type="term" value="F:oxygen binding"/>
    <property type="evidence" value="ECO:0007669"/>
    <property type="project" value="InterPro"/>
</dbReference>
<dbReference type="GO" id="GO:0031838">
    <property type="term" value="C:haptoglobin-hemoglobin complex"/>
    <property type="evidence" value="ECO:0007669"/>
    <property type="project" value="TreeGrafter"/>
</dbReference>
<dbReference type="Proteomes" id="UP001181693">
    <property type="component" value="Unassembled WGS sequence"/>
</dbReference>
<dbReference type="GO" id="GO:0042744">
    <property type="term" value="P:hydrogen peroxide catabolic process"/>
    <property type="evidence" value="ECO:0007669"/>
    <property type="project" value="TreeGrafter"/>
</dbReference>
<accession>A0AAV3AN35</accession>
<dbReference type="PROSITE" id="PS01033">
    <property type="entry name" value="GLOBIN"/>
    <property type="match status" value="1"/>
</dbReference>
<dbReference type="InterPro" id="IPR002338">
    <property type="entry name" value="Hemoglobin_a-typ"/>
</dbReference>
<dbReference type="EMBL" id="DYDO01000005">
    <property type="protein sequence ID" value="DBA24172.1"/>
    <property type="molecule type" value="Genomic_DNA"/>
</dbReference>
<dbReference type="InterPro" id="IPR050056">
    <property type="entry name" value="Hemoglobin_oxygen_transport"/>
</dbReference>
<reference evidence="9" key="1">
    <citation type="thesis" date="2020" institute="ProQuest LLC" country="789 East Eisenhower Parkway, Ann Arbor, MI, USA">
        <title>Comparative Genomics and Chromosome Evolution.</title>
        <authorList>
            <person name="Mudd A.B."/>
        </authorList>
    </citation>
    <scope>NUCLEOTIDE SEQUENCE</scope>
    <source>
        <strain evidence="9">1538</strain>
        <tissue evidence="9">Blood</tissue>
    </source>
</reference>
<proteinExistence type="inferred from homology"/>
<dbReference type="GO" id="GO:0004601">
    <property type="term" value="F:peroxidase activity"/>
    <property type="evidence" value="ECO:0007669"/>
    <property type="project" value="TreeGrafter"/>
</dbReference>
<dbReference type="PANTHER" id="PTHR11442:SF41">
    <property type="entry name" value="HEMOGLOBIN SUBUNIT ZETA"/>
    <property type="match status" value="1"/>
</dbReference>
<keyword evidence="4 7" id="KW-0561">Oxygen transport</keyword>
<evidence type="ECO:0000256" key="3">
    <source>
        <dbReference type="ARBA" id="ARBA00022617"/>
    </source>
</evidence>
<dbReference type="Pfam" id="PF00042">
    <property type="entry name" value="Globin"/>
    <property type="match status" value="1"/>
</dbReference>
<dbReference type="GO" id="GO:0005506">
    <property type="term" value="F:iron ion binding"/>
    <property type="evidence" value="ECO:0007669"/>
    <property type="project" value="InterPro"/>
</dbReference>
<dbReference type="PANTHER" id="PTHR11442">
    <property type="entry name" value="HEMOGLOBIN FAMILY MEMBER"/>
    <property type="match status" value="1"/>
</dbReference>
<evidence type="ECO:0000313" key="9">
    <source>
        <dbReference type="EMBL" id="DBA24172.1"/>
    </source>
</evidence>
<dbReference type="InterPro" id="IPR009050">
    <property type="entry name" value="Globin-like_sf"/>
</dbReference>
<dbReference type="InterPro" id="IPR002339">
    <property type="entry name" value="Hemoglobin_pi"/>
</dbReference>
<organism evidence="9 10">
    <name type="scientific">Pyxicephalus adspersus</name>
    <name type="common">African bullfrog</name>
    <dbReference type="NCBI Taxonomy" id="30357"/>
    <lineage>
        <taxon>Eukaryota</taxon>
        <taxon>Metazoa</taxon>
        <taxon>Chordata</taxon>
        <taxon>Craniata</taxon>
        <taxon>Vertebrata</taxon>
        <taxon>Euteleostomi</taxon>
        <taxon>Amphibia</taxon>
        <taxon>Batrachia</taxon>
        <taxon>Anura</taxon>
        <taxon>Neobatrachia</taxon>
        <taxon>Ranoidea</taxon>
        <taxon>Pyxicephalidae</taxon>
        <taxon>Pyxicephalinae</taxon>
        <taxon>Pyxicephalus</taxon>
    </lineage>
</organism>
<evidence type="ECO:0000256" key="7">
    <source>
        <dbReference type="RuleBase" id="RU000356"/>
    </source>
</evidence>
<keyword evidence="10" id="KW-1185">Reference proteome</keyword>
<dbReference type="Gene3D" id="1.10.490.10">
    <property type="entry name" value="Globins"/>
    <property type="match status" value="1"/>
</dbReference>
<protein>
    <recommendedName>
        <fullName evidence="8">Globin domain-containing protein</fullName>
    </recommendedName>
</protein>
<comment type="caution">
    <text evidence="9">The sequence shown here is derived from an EMBL/GenBank/DDBJ whole genome shotgun (WGS) entry which is preliminary data.</text>
</comment>
<feature type="domain" description="Globin" evidence="8">
    <location>
        <begin position="7"/>
        <end position="147"/>
    </location>
</feature>
<dbReference type="InterPro" id="IPR000971">
    <property type="entry name" value="Globin"/>
</dbReference>
<evidence type="ECO:0000259" key="8">
    <source>
        <dbReference type="PROSITE" id="PS01033"/>
    </source>
</evidence>
<keyword evidence="5" id="KW-0479">Metal-binding</keyword>
<dbReference type="InterPro" id="IPR012292">
    <property type="entry name" value="Globin/Proto"/>
</dbReference>
<dbReference type="GO" id="GO:0020037">
    <property type="term" value="F:heme binding"/>
    <property type="evidence" value="ECO:0007669"/>
    <property type="project" value="InterPro"/>
</dbReference>
<keyword evidence="6" id="KW-0408">Iron</keyword>
<evidence type="ECO:0000256" key="6">
    <source>
        <dbReference type="ARBA" id="ARBA00023004"/>
    </source>
</evidence>
<comment type="similarity">
    <text evidence="1 7">Belongs to the globin family.</text>
</comment>
<name>A0AAV3AN35_PYXAD</name>
<dbReference type="AlphaFoldDB" id="A0AAV3AN35"/>
<dbReference type="SUPFAM" id="SSF46458">
    <property type="entry name" value="Globin-like"/>
    <property type="match status" value="1"/>
</dbReference>
<evidence type="ECO:0000256" key="1">
    <source>
        <dbReference type="ARBA" id="ARBA00008705"/>
    </source>
</evidence>
<dbReference type="GO" id="GO:0005344">
    <property type="term" value="F:oxygen carrier activity"/>
    <property type="evidence" value="ECO:0007669"/>
    <property type="project" value="UniProtKB-KW"/>
</dbReference>
<evidence type="ECO:0000256" key="5">
    <source>
        <dbReference type="ARBA" id="ARBA00022723"/>
    </source>
</evidence>
<dbReference type="GO" id="GO:0043177">
    <property type="term" value="F:organic acid binding"/>
    <property type="evidence" value="ECO:0007669"/>
    <property type="project" value="TreeGrafter"/>
</dbReference>
<dbReference type="PRINTS" id="PR00815">
    <property type="entry name" value="PIHAEM"/>
</dbReference>
<evidence type="ECO:0000256" key="2">
    <source>
        <dbReference type="ARBA" id="ARBA00022448"/>
    </source>
</evidence>
<dbReference type="GO" id="GO:0072562">
    <property type="term" value="C:blood microparticle"/>
    <property type="evidence" value="ECO:0007669"/>
    <property type="project" value="TreeGrafter"/>
</dbReference>
<sequence>MSYITIDMTATEKASLVSLWSMVSHGVNDLGGEAFERLFFSAPQTKRLFTHFDLNHGSADMKTFGGKVLTVFGSATTHLDNLGGILATLDDLLGKNLKVDPDHLSMLTHTILVTLATHFPRDFTPMVQATWYKFISKMFALLTSKRI</sequence>
<dbReference type="PRINTS" id="PR00612">
    <property type="entry name" value="ALPHAHAEM"/>
</dbReference>
<dbReference type="GO" id="GO:0005833">
    <property type="term" value="C:hemoglobin complex"/>
    <property type="evidence" value="ECO:0007669"/>
    <property type="project" value="InterPro"/>
</dbReference>